<accession>A0A975AYF0</accession>
<dbReference type="Gene3D" id="2.60.40.1080">
    <property type="match status" value="2"/>
</dbReference>
<dbReference type="EMBL" id="CP046072">
    <property type="protein sequence ID" value="QSZ40844.1"/>
    <property type="molecule type" value="Genomic_DNA"/>
</dbReference>
<evidence type="ECO:0008006" key="3">
    <source>
        <dbReference type="Google" id="ProtNLM"/>
    </source>
</evidence>
<proteinExistence type="predicted"/>
<reference evidence="1" key="1">
    <citation type="submission" date="2019-11" db="EMBL/GenBank/DDBJ databases">
        <authorList>
            <person name="Kojima H."/>
        </authorList>
    </citation>
    <scope>NUCLEOTIDE SEQUENCE</scope>
    <source>
        <strain evidence="1">H1576</strain>
    </source>
</reference>
<organism evidence="1 2">
    <name type="scientific">Sulfurimonas aquatica</name>
    <dbReference type="NCBI Taxonomy" id="2672570"/>
    <lineage>
        <taxon>Bacteria</taxon>
        <taxon>Pseudomonadati</taxon>
        <taxon>Campylobacterota</taxon>
        <taxon>Epsilonproteobacteria</taxon>
        <taxon>Campylobacterales</taxon>
        <taxon>Sulfurimonadaceae</taxon>
        <taxon>Sulfurimonas</taxon>
    </lineage>
</organism>
<reference evidence="1" key="2">
    <citation type="submission" date="2021-04" db="EMBL/GenBank/DDBJ databases">
        <title>Isolation and characterization of a novel species of the genus Sulfurimonas.</title>
        <authorList>
            <person name="Fukui M."/>
        </authorList>
    </citation>
    <scope>NUCLEOTIDE SEQUENCE</scope>
    <source>
        <strain evidence="1">H1576</strain>
    </source>
</reference>
<dbReference type="KEGG" id="saqt:GJV85_01500"/>
<gene>
    <name evidence="1" type="ORF">GJV85_01500</name>
</gene>
<evidence type="ECO:0000313" key="1">
    <source>
        <dbReference type="EMBL" id="QSZ40844.1"/>
    </source>
</evidence>
<dbReference type="Proteomes" id="UP000671852">
    <property type="component" value="Chromosome"/>
</dbReference>
<name>A0A975AYF0_9BACT</name>
<evidence type="ECO:0000313" key="2">
    <source>
        <dbReference type="Proteomes" id="UP000671852"/>
    </source>
</evidence>
<dbReference type="PROSITE" id="PS51257">
    <property type="entry name" value="PROKAR_LIPOPROTEIN"/>
    <property type="match status" value="1"/>
</dbReference>
<dbReference type="AlphaFoldDB" id="A0A975AYF0"/>
<dbReference type="RefSeq" id="WP_207562119.1">
    <property type="nucleotide sequence ID" value="NZ_CP046072.1"/>
</dbReference>
<protein>
    <recommendedName>
        <fullName evidence="3">BIG2 domain-containing protein</fullName>
    </recommendedName>
</protein>
<sequence>MKLLTYSLILSLTLFLISCGGTTKTSSLVDIKSISIDSSDIKIYSTQLSTQLSATVTYQDNTTADATKSVDWISSDTNVSTVAYGVVYPGLSNGGDANISIAYKDFNDSISVGVIKLMDYNITHADINATGSYTLEATGYFEDNTSQIIHRNIYWLADNSAIITLENDIYTITVIAGDTNVTAVVFNELNSTATTLAPKTITYSIN</sequence>
<keyword evidence="2" id="KW-1185">Reference proteome</keyword>